<organism evidence="7 8">
    <name type="scientific">Adineta steineri</name>
    <dbReference type="NCBI Taxonomy" id="433720"/>
    <lineage>
        <taxon>Eukaryota</taxon>
        <taxon>Metazoa</taxon>
        <taxon>Spiralia</taxon>
        <taxon>Gnathifera</taxon>
        <taxon>Rotifera</taxon>
        <taxon>Eurotatoria</taxon>
        <taxon>Bdelloidea</taxon>
        <taxon>Adinetida</taxon>
        <taxon>Adinetidae</taxon>
        <taxon>Adineta</taxon>
    </lineage>
</organism>
<dbReference type="PANTHER" id="PTHR24064">
    <property type="entry name" value="SOLUTE CARRIER FAMILY 22 MEMBER"/>
    <property type="match status" value="1"/>
</dbReference>
<gene>
    <name evidence="7" type="ORF">IZO911_LOCUS28181</name>
</gene>
<dbReference type="InterPro" id="IPR005828">
    <property type="entry name" value="MFS_sugar_transport-like"/>
</dbReference>
<sequence>MQFDQFYETIGSFGRYQQIKYLFICLTYMLPPIMVYTWTFAAATPSFHCRTPADDISEVTLIDDIRHHYIPSESQCRQYKKTISVSECQKCFQLTNGSFENNDGMKACTSFVFDRTYYESTLVEEWFMVCSRVSLKSFAQIIFFFGYMVGSIVFGILSDKFGRRPVMGASFIVITLAAFMCALAPHPKLTFEISYAFFILGRFLLACGTRGVALTGFVIGAEIVGPKQRLFTGIVIEYFFAGGELILLGFAYLIRTWRSLNMALAIISIPFLLFYFILPESPRWLISNGHYEHAERILRRIGKRNKKDFDSVAYQKLIQTEQELKALNPHKKHGLRSLFRSKIMIIIAINMSFQWFVQNLVFYGVSQNTGAWMSNPYIAFGAGALVEIVAYCVVHLVLDRWGRAWMSNPYIAFGAGALVEIVAYCVVHLVLDRWGRKLTFCAFVFTFGIVAYLVVPVQMLMEKNSLAQENLMFIINVVLKFLAAGSYAIIYIYANELFPTQCRNSCMGLCSMIARFGAIIGTLSNDLLARIWIHFPVVFFGTTSLLAVAFATLCPETANKPLPQTIEDIDRIGLSWPCWKPKSSKHVEANGSSYNDEHISLKHAENNGSKGIEDPVS</sequence>
<feature type="transmembrane region" description="Helical" evidence="5">
    <location>
        <begin position="531"/>
        <end position="554"/>
    </location>
</feature>
<dbReference type="Pfam" id="PF00083">
    <property type="entry name" value="Sugar_tr"/>
    <property type="match status" value="1"/>
</dbReference>
<dbReference type="Proteomes" id="UP000663860">
    <property type="component" value="Unassembled WGS sequence"/>
</dbReference>
<keyword evidence="2 5" id="KW-0812">Transmembrane</keyword>
<comment type="subcellular location">
    <subcellularLocation>
        <location evidence="1">Membrane</location>
        <topology evidence="1">Multi-pass membrane protein</topology>
    </subcellularLocation>
</comment>
<feature type="transmembrane region" description="Helical" evidence="5">
    <location>
        <begin position="473"/>
        <end position="494"/>
    </location>
</feature>
<evidence type="ECO:0000256" key="4">
    <source>
        <dbReference type="ARBA" id="ARBA00023136"/>
    </source>
</evidence>
<dbReference type="GO" id="GO:0022857">
    <property type="term" value="F:transmembrane transporter activity"/>
    <property type="evidence" value="ECO:0007669"/>
    <property type="project" value="InterPro"/>
</dbReference>
<feature type="domain" description="Major facilitator superfamily (MFS) profile" evidence="6">
    <location>
        <begin position="90"/>
        <end position="559"/>
    </location>
</feature>
<dbReference type="InterPro" id="IPR011701">
    <property type="entry name" value="MFS"/>
</dbReference>
<comment type="caution">
    <text evidence="7">The sequence shown here is derived from an EMBL/GenBank/DDBJ whole genome shotgun (WGS) entry which is preliminary data.</text>
</comment>
<evidence type="ECO:0000256" key="1">
    <source>
        <dbReference type="ARBA" id="ARBA00004141"/>
    </source>
</evidence>
<dbReference type="Pfam" id="PF07690">
    <property type="entry name" value="MFS_1"/>
    <property type="match status" value="1"/>
</dbReference>
<feature type="transmembrane region" description="Helical" evidence="5">
    <location>
        <begin position="193"/>
        <end position="218"/>
    </location>
</feature>
<dbReference type="Gene3D" id="1.20.1250.20">
    <property type="entry name" value="MFS general substrate transporter like domains"/>
    <property type="match status" value="2"/>
</dbReference>
<keyword evidence="4 5" id="KW-0472">Membrane</keyword>
<dbReference type="InterPro" id="IPR020846">
    <property type="entry name" value="MFS_dom"/>
</dbReference>
<dbReference type="PROSITE" id="PS50850">
    <property type="entry name" value="MFS"/>
    <property type="match status" value="1"/>
</dbReference>
<feature type="transmembrane region" description="Helical" evidence="5">
    <location>
        <begin position="21"/>
        <end position="41"/>
    </location>
</feature>
<feature type="transmembrane region" description="Helical" evidence="5">
    <location>
        <begin position="138"/>
        <end position="157"/>
    </location>
</feature>
<feature type="transmembrane region" description="Helical" evidence="5">
    <location>
        <begin position="437"/>
        <end position="461"/>
    </location>
</feature>
<protein>
    <recommendedName>
        <fullName evidence="6">Major facilitator superfamily (MFS) profile domain-containing protein</fullName>
    </recommendedName>
</protein>
<reference evidence="7" key="1">
    <citation type="submission" date="2021-02" db="EMBL/GenBank/DDBJ databases">
        <authorList>
            <person name="Nowell W R."/>
        </authorList>
    </citation>
    <scope>NUCLEOTIDE SEQUENCE</scope>
</reference>
<dbReference type="AlphaFoldDB" id="A0A814W3E8"/>
<dbReference type="GO" id="GO:0016020">
    <property type="term" value="C:membrane"/>
    <property type="evidence" value="ECO:0007669"/>
    <property type="project" value="UniProtKB-SubCell"/>
</dbReference>
<evidence type="ECO:0000313" key="7">
    <source>
        <dbReference type="EMBL" id="CAF1193481.1"/>
    </source>
</evidence>
<dbReference type="EMBL" id="CAJNOE010000396">
    <property type="protein sequence ID" value="CAF1193481.1"/>
    <property type="molecule type" value="Genomic_DNA"/>
</dbReference>
<dbReference type="SUPFAM" id="SSF103473">
    <property type="entry name" value="MFS general substrate transporter"/>
    <property type="match status" value="1"/>
</dbReference>
<accession>A0A814W3E8</accession>
<dbReference type="InterPro" id="IPR036259">
    <property type="entry name" value="MFS_trans_sf"/>
</dbReference>
<keyword evidence="3 5" id="KW-1133">Transmembrane helix</keyword>
<evidence type="ECO:0000256" key="5">
    <source>
        <dbReference type="SAM" id="Phobius"/>
    </source>
</evidence>
<feature type="transmembrane region" description="Helical" evidence="5">
    <location>
        <begin position="410"/>
        <end position="431"/>
    </location>
</feature>
<name>A0A814W3E8_9BILA</name>
<evidence type="ECO:0000256" key="2">
    <source>
        <dbReference type="ARBA" id="ARBA00022692"/>
    </source>
</evidence>
<feature type="transmembrane region" description="Helical" evidence="5">
    <location>
        <begin position="260"/>
        <end position="278"/>
    </location>
</feature>
<dbReference type="CDD" id="cd17317">
    <property type="entry name" value="MFS_SLC22"/>
    <property type="match status" value="1"/>
</dbReference>
<feature type="transmembrane region" description="Helical" evidence="5">
    <location>
        <begin position="230"/>
        <end position="254"/>
    </location>
</feature>
<feature type="transmembrane region" description="Helical" evidence="5">
    <location>
        <begin position="343"/>
        <end position="365"/>
    </location>
</feature>
<proteinExistence type="predicted"/>
<evidence type="ECO:0000313" key="8">
    <source>
        <dbReference type="Proteomes" id="UP000663860"/>
    </source>
</evidence>
<evidence type="ECO:0000256" key="3">
    <source>
        <dbReference type="ARBA" id="ARBA00022989"/>
    </source>
</evidence>
<evidence type="ECO:0000259" key="6">
    <source>
        <dbReference type="PROSITE" id="PS50850"/>
    </source>
</evidence>
<feature type="transmembrane region" description="Helical" evidence="5">
    <location>
        <begin position="377"/>
        <end position="398"/>
    </location>
</feature>